<evidence type="ECO:0000256" key="7">
    <source>
        <dbReference type="SAM" id="SignalP"/>
    </source>
</evidence>
<evidence type="ECO:0000256" key="1">
    <source>
        <dbReference type="ARBA" id="ARBA00001946"/>
    </source>
</evidence>
<keyword evidence="6" id="KW-0460">Magnesium</keyword>
<sequence length="301" mass="33758">MLGLLLLLQVLVSCLRLGYSEVVPSFKTSCTKFFYEKTPPSDSLRPTNAARICQVYDNKYRFATLYDRNRRIPVYSAYKYQPGKGSRYDRWFVEPQLINQNYRRYMDTEDSIIDTYGITSADIGKSQAIDQDYVDAQGLDRGHLCPSGHQTGDDNKTATFTLTNIVPQYSTLNQGAWKEYEDITMAQKTQGCDTTYVITGAVPGNTDISNGRVNVPSHIWSAACCVKCNKPLRAWGAIAENERSKNKVKVLELLDLENRLAGLYGGKGVTLFKNACARNKAHILDGEASDDFSTCQRITGY</sequence>
<accession>A0A8C3U619</accession>
<evidence type="ECO:0000256" key="5">
    <source>
        <dbReference type="ARBA" id="ARBA00022759"/>
    </source>
</evidence>
<dbReference type="InterPro" id="IPR044925">
    <property type="entry name" value="His-Me_finger_sf"/>
</dbReference>
<dbReference type="SMART" id="SM00477">
    <property type="entry name" value="NUC"/>
    <property type="match status" value="1"/>
</dbReference>
<keyword evidence="3" id="KW-0540">Nuclease</keyword>
<dbReference type="Gene3D" id="3.40.570.10">
    <property type="entry name" value="Extracellular Endonuclease, subunit A"/>
    <property type="match status" value="1"/>
</dbReference>
<feature type="chain" id="PRO_5034421085" description="ENDD1 protein" evidence="7">
    <location>
        <begin position="21"/>
        <end position="301"/>
    </location>
</feature>
<dbReference type="InterPro" id="IPR044929">
    <property type="entry name" value="DNA/RNA_non-sp_Endonuclease_sf"/>
</dbReference>
<dbReference type="AlphaFoldDB" id="A0A8C3U619"/>
<evidence type="ECO:0000256" key="6">
    <source>
        <dbReference type="ARBA" id="ARBA00022842"/>
    </source>
</evidence>
<name>A0A8C3U619_CATUS</name>
<evidence type="ECO:0000256" key="4">
    <source>
        <dbReference type="ARBA" id="ARBA00022723"/>
    </source>
</evidence>
<keyword evidence="5" id="KW-0255">Endonuclease</keyword>
<evidence type="ECO:0000256" key="2">
    <source>
        <dbReference type="ARBA" id="ARBA00010052"/>
    </source>
</evidence>
<evidence type="ECO:0000313" key="11">
    <source>
        <dbReference type="Proteomes" id="UP000694563"/>
    </source>
</evidence>
<organism evidence="10 11">
    <name type="scientific">Catharus ustulatus</name>
    <name type="common">Russet-backed thrush</name>
    <name type="synonym">Hylocichla ustulatus</name>
    <dbReference type="NCBI Taxonomy" id="91951"/>
    <lineage>
        <taxon>Eukaryota</taxon>
        <taxon>Metazoa</taxon>
        <taxon>Chordata</taxon>
        <taxon>Craniata</taxon>
        <taxon>Vertebrata</taxon>
        <taxon>Euteleostomi</taxon>
        <taxon>Archelosauria</taxon>
        <taxon>Archosauria</taxon>
        <taxon>Dinosauria</taxon>
        <taxon>Saurischia</taxon>
        <taxon>Theropoda</taxon>
        <taxon>Coelurosauria</taxon>
        <taxon>Aves</taxon>
        <taxon>Neognathae</taxon>
        <taxon>Neoaves</taxon>
        <taxon>Telluraves</taxon>
        <taxon>Australaves</taxon>
        <taxon>Passeriformes</taxon>
        <taxon>Turdidae</taxon>
        <taxon>Catharus</taxon>
    </lineage>
</organism>
<dbReference type="OrthoDB" id="69221at2759"/>
<evidence type="ECO:0000259" key="8">
    <source>
        <dbReference type="SMART" id="SM00477"/>
    </source>
</evidence>
<dbReference type="GO" id="GO:0003676">
    <property type="term" value="F:nucleic acid binding"/>
    <property type="evidence" value="ECO:0007669"/>
    <property type="project" value="InterPro"/>
</dbReference>
<dbReference type="Proteomes" id="UP000694563">
    <property type="component" value="Chromosome 4"/>
</dbReference>
<feature type="signal peptide" evidence="7">
    <location>
        <begin position="1"/>
        <end position="20"/>
    </location>
</feature>
<dbReference type="Pfam" id="PF01223">
    <property type="entry name" value="Endonuclease_NS"/>
    <property type="match status" value="1"/>
</dbReference>
<keyword evidence="11" id="KW-1185">Reference proteome</keyword>
<comment type="similarity">
    <text evidence="2">Belongs to the DNA/RNA non-specific endonuclease family.</text>
</comment>
<evidence type="ECO:0000256" key="3">
    <source>
        <dbReference type="ARBA" id="ARBA00022722"/>
    </source>
</evidence>
<dbReference type="SUPFAM" id="SSF54060">
    <property type="entry name" value="His-Me finger endonucleases"/>
    <property type="match status" value="1"/>
</dbReference>
<gene>
    <name evidence="10" type="primary">LOC116995704</name>
</gene>
<protein>
    <recommendedName>
        <fullName evidence="12">ENDD1 protein</fullName>
    </recommendedName>
</protein>
<evidence type="ECO:0000259" key="9">
    <source>
        <dbReference type="SMART" id="SM00892"/>
    </source>
</evidence>
<comment type="cofactor">
    <cofactor evidence="1">
        <name>Mg(2+)</name>
        <dbReference type="ChEBI" id="CHEBI:18420"/>
    </cofactor>
</comment>
<keyword evidence="4" id="KW-0479">Metal-binding</keyword>
<evidence type="ECO:0008006" key="12">
    <source>
        <dbReference type="Google" id="ProtNLM"/>
    </source>
</evidence>
<feature type="domain" description="DNA/RNA non-specific endonuclease/pyrophosphatase/phosphodiesterase" evidence="9">
    <location>
        <begin position="58"/>
        <end position="266"/>
    </location>
</feature>
<dbReference type="PANTHER" id="PTHR21472">
    <property type="entry name" value="ENDONUCLEASE DOMAIN-CONTAINING 1 PROTEIN ENDOD1"/>
    <property type="match status" value="1"/>
</dbReference>
<dbReference type="InterPro" id="IPR018524">
    <property type="entry name" value="DNA/RNA_endonuclease_AS"/>
</dbReference>
<dbReference type="PANTHER" id="PTHR21472:SF26">
    <property type="entry name" value="ENDONUCLEASE DOMAIN CONTAINING 1"/>
    <property type="match status" value="1"/>
</dbReference>
<dbReference type="Ensembl" id="ENSCUST00005008819.1">
    <property type="protein sequence ID" value="ENSCUSP00005008464.1"/>
    <property type="gene ID" value="ENSCUSG00005005239.1"/>
</dbReference>
<reference evidence="10" key="3">
    <citation type="submission" date="2025-09" db="UniProtKB">
        <authorList>
            <consortium name="Ensembl"/>
        </authorList>
    </citation>
    <scope>IDENTIFICATION</scope>
</reference>
<dbReference type="InterPro" id="IPR039015">
    <property type="entry name" value="ENDOD1"/>
</dbReference>
<keyword evidence="7" id="KW-0732">Signal</keyword>
<feature type="domain" description="ENPP1-3/EXOG-like endonuclease/phosphodiesterase" evidence="8">
    <location>
        <begin position="59"/>
        <end position="271"/>
    </location>
</feature>
<dbReference type="InterPro" id="IPR020821">
    <property type="entry name" value="ENPP1-3/EXOG-like_nuc-like"/>
</dbReference>
<dbReference type="GO" id="GO:0016787">
    <property type="term" value="F:hydrolase activity"/>
    <property type="evidence" value="ECO:0007669"/>
    <property type="project" value="InterPro"/>
</dbReference>
<proteinExistence type="inferred from homology"/>
<evidence type="ECO:0000313" key="10">
    <source>
        <dbReference type="Ensembl" id="ENSCUSP00005008464.1"/>
    </source>
</evidence>
<dbReference type="InterPro" id="IPR001604">
    <property type="entry name" value="Endo_G_ENPP1-like_dom"/>
</dbReference>
<dbReference type="GO" id="GO:0004519">
    <property type="term" value="F:endonuclease activity"/>
    <property type="evidence" value="ECO:0007669"/>
    <property type="project" value="UniProtKB-KW"/>
</dbReference>
<dbReference type="GO" id="GO:0046872">
    <property type="term" value="F:metal ion binding"/>
    <property type="evidence" value="ECO:0007669"/>
    <property type="project" value="UniProtKB-KW"/>
</dbReference>
<reference evidence="10" key="1">
    <citation type="submission" date="2020-10" db="EMBL/GenBank/DDBJ databases">
        <title>Catharus ustulatus (Swainson's thrush) genome, bCatUst1, primary haplotype v2.</title>
        <authorList>
            <person name="Delmore K."/>
            <person name="Vafadar M."/>
            <person name="Formenti G."/>
            <person name="Chow W."/>
            <person name="Pelan S."/>
            <person name="Howe K."/>
            <person name="Rhie A."/>
            <person name="Mountcastle J."/>
            <person name="Haase B."/>
            <person name="Fedrigo O."/>
            <person name="Jarvis E.D."/>
        </authorList>
    </citation>
    <scope>NUCLEOTIDE SEQUENCE [LARGE SCALE GENOMIC DNA]</scope>
</reference>
<reference evidence="10" key="2">
    <citation type="submission" date="2025-08" db="UniProtKB">
        <authorList>
            <consortium name="Ensembl"/>
        </authorList>
    </citation>
    <scope>IDENTIFICATION</scope>
</reference>
<dbReference type="SMART" id="SM00892">
    <property type="entry name" value="Endonuclease_NS"/>
    <property type="match status" value="1"/>
</dbReference>
<dbReference type="PROSITE" id="PS01070">
    <property type="entry name" value="NUCLEASE_NON_SPEC"/>
    <property type="match status" value="1"/>
</dbReference>
<keyword evidence="5" id="KW-0378">Hydrolase</keyword>